<dbReference type="Proteomes" id="UP001410394">
    <property type="component" value="Unassembled WGS sequence"/>
</dbReference>
<organism evidence="2 3">
    <name type="scientific">Uliginosibacterium sediminicola</name>
    <dbReference type="NCBI Taxonomy" id="2024550"/>
    <lineage>
        <taxon>Bacteria</taxon>
        <taxon>Pseudomonadati</taxon>
        <taxon>Pseudomonadota</taxon>
        <taxon>Betaproteobacteria</taxon>
        <taxon>Rhodocyclales</taxon>
        <taxon>Zoogloeaceae</taxon>
        <taxon>Uliginosibacterium</taxon>
    </lineage>
</organism>
<dbReference type="EMBL" id="JBDIVE010000001">
    <property type="protein sequence ID" value="MEN3067373.1"/>
    <property type="molecule type" value="Genomic_DNA"/>
</dbReference>
<comment type="caution">
    <text evidence="2">The sequence shown here is derived from an EMBL/GenBank/DDBJ whole genome shotgun (WGS) entry which is preliminary data.</text>
</comment>
<keyword evidence="1" id="KW-0812">Transmembrane</keyword>
<name>A0ABU9YUZ3_9RHOO</name>
<keyword evidence="1" id="KW-0472">Membrane</keyword>
<proteinExistence type="predicted"/>
<reference evidence="2 3" key="1">
    <citation type="journal article" date="2018" name="Int. J. Syst. Evol. Microbiol.">
        <title>Uliginosibacterium sediminicola sp. nov., isolated from freshwater sediment.</title>
        <authorList>
            <person name="Hwang W.M."/>
            <person name="Kim S.M."/>
            <person name="Kang K."/>
            <person name="Ahn T.Y."/>
        </authorList>
    </citation>
    <scope>NUCLEOTIDE SEQUENCE [LARGE SCALE GENOMIC DNA]</scope>
    <source>
        <strain evidence="2 3">M1-21</strain>
    </source>
</reference>
<gene>
    <name evidence="2" type="ORF">ABDB84_02710</name>
</gene>
<evidence type="ECO:0000256" key="1">
    <source>
        <dbReference type="SAM" id="Phobius"/>
    </source>
</evidence>
<evidence type="ECO:0000313" key="3">
    <source>
        <dbReference type="Proteomes" id="UP001410394"/>
    </source>
</evidence>
<dbReference type="RefSeq" id="WP_345918140.1">
    <property type="nucleotide sequence ID" value="NZ_JBDIVE010000001.1"/>
</dbReference>
<protein>
    <submittedName>
        <fullName evidence="2">Uncharacterized protein</fullName>
    </submittedName>
</protein>
<accession>A0ABU9YUZ3</accession>
<keyword evidence="3" id="KW-1185">Reference proteome</keyword>
<keyword evidence="1" id="KW-1133">Transmembrane helix</keyword>
<sequence>MPLLHFFRQIRRLPGLLCLSGLIALAGFWQDLRSWFKMSDALARSADPVAAARPLAWLDVWAQDTQLMSPCSKKRGCSPCESPSCAELQRLYFRVVMATWSMSGKVWFSPHMPQMKV</sequence>
<evidence type="ECO:0000313" key="2">
    <source>
        <dbReference type="EMBL" id="MEN3067373.1"/>
    </source>
</evidence>
<feature type="transmembrane region" description="Helical" evidence="1">
    <location>
        <begin position="12"/>
        <end position="29"/>
    </location>
</feature>